<feature type="transmembrane region" description="Helical" evidence="10">
    <location>
        <begin position="1039"/>
        <end position="1061"/>
    </location>
</feature>
<dbReference type="SMART" id="SM00382">
    <property type="entry name" value="AAA"/>
    <property type="match status" value="2"/>
</dbReference>
<keyword evidence="8 10" id="KW-0472">Membrane</keyword>
<feature type="transmembrane region" description="Helical" evidence="10">
    <location>
        <begin position="975"/>
        <end position="998"/>
    </location>
</feature>
<dbReference type="SUPFAM" id="SSF90123">
    <property type="entry name" value="ABC transporter transmembrane region"/>
    <property type="match status" value="2"/>
</dbReference>
<sequence length="1599" mass="176168">MFSTMGLNPSPPTIAGSITLIVVFILTIPTFLNVLGDVRSKFQAKEYDDGHRPYEDEDGAATEESQKEFSTAIPKYFTLASSIIGFLASATTAVITSVTSIKAIYLKDWLLSGSWSLLLIETLYMTADQDSRRIFIYGRLSATACIAILAALCVRHGAIHSYSNAEMYNVFVALDVVQFVVAALCCFSSLSFPRRPSVFENGHAIDGQFTVSALSKYAFSWAGKTLALARNTETLDLTILPRLHAKARSGYLQRDFESKKKKGSLFKNLMITHRAELVFQAIYAVVQSAAQFAPQIALYWLLKTIERRSTDTQTAKVAWVFVATLGLSIVFASWGQAWAHFIAYARLALPVRSELSAMIFSKATRRKDVKGVQKANTPADLESIPATVPGEINKSSQPNAIVAGPETTIDPAPVIEVSAETADEEDIQKSRQNTINLVGVDATRIADFMLFYLEIPNTVTELTVSIIFLLNIIGWQSLLAGLAVMVVLLPVNVYVSKHFSNTQDELMKVRDQKIVVITEALQGIRQIKFSAEEQQWQEKISKKRDEELRTQWRVFCLDTVLISVWIFGPLMLSAVSLGVYAILQGSLTASVAFTTLSVMANMEFGLAILPEAISEGLEAWISVKRIDNYLKAAERDTYITPGTAVSFEDVSVAWPADSQEEDPARFILRDINISFPPQELSLVSGQTGSGKSLLLAAIIGEADKQSGTIRAPKALAMQDRYDHKANKSNWIIDNATAFVAQIPWIENASIKDNILFGLPFDSGRYEKVIACCALKKDLRMMIAGDMTDIGANGINLSGGQRWRISFARALYSRAGILILDDIFSAVDAHVGRQLFEDAVTGELGLGRTRILVTHHVGLVLPKVKYAVILGQGTVQHAGSVDMLHSTGVLEDLMKKEQESQEKEGKTDEMIIDDTNNTALAKIFSNATRWSNKFDSSEMDIQGKTQPKKFTEDEKRETGRVKLAIYKEYFSTSGGLWLWLPIIILFVVHQSLILGRSWFIGVWTRSYKTESMQVQTFFHQHIPLSITAVGNQVASQDLQYYLSVYFGLTLVTCISGTLRYFLVYMRAIRASKELFGKLTYTVLRAPLRWLDTTPVGRILNRFTADFVSIDSMLGDDLGFLIYQIILLVSIIIAGLFVSPWMLLFAVTLLMLCVYITSTFLAGAREVKRLESNAKSPIFEQFGAALAGIGTIRAFDKVDAYIDRMFEKIDAHAQAFWYIWLFNRWLALRLNWMGAIFAVLVAAVIVLTGIDASLAGFALSFALQYSSAVTWTARLYANVELGLNAVERVDEYSSMPIEDQSASVKVPAAWPAEGRLEVSKLVVAYAPDLDPVLKGLSFVVEKDQRIGVVGRTGAGKSSLTLALFRFLEARSGSIYIDGIDVSKISLYDLRSRLAIIPQDPVLFSGTVRSNLDVFDNHTDAELYGALERVHLISSTGRASRDETTTTSPASGNATPPTAPDSNTNIFRSLASRISEGGLNLSQGQRQLLCLARAIVSRPKIMVLDEATSAVDMATDVLIQRSIRDEFQNRTLIVIAHRLSTIADFDRILVMDDGCAAEFDTPGNLMKIEGGVFRGMVEQSGAGGRLRDIIGGGGEGGGQGRA</sequence>
<dbReference type="PROSITE" id="PS50893">
    <property type="entry name" value="ABC_TRANSPORTER_2"/>
    <property type="match status" value="2"/>
</dbReference>
<feature type="domain" description="ABC transmembrane type-1" evidence="12">
    <location>
        <begin position="1025"/>
        <end position="1279"/>
    </location>
</feature>
<dbReference type="CDD" id="cd18596">
    <property type="entry name" value="ABC_6TM_VMR1_D1_like"/>
    <property type="match status" value="1"/>
</dbReference>
<evidence type="ECO:0000256" key="10">
    <source>
        <dbReference type="SAM" id="Phobius"/>
    </source>
</evidence>
<organism evidence="13 14">
    <name type="scientific">Stereocaulon virgatum</name>
    <dbReference type="NCBI Taxonomy" id="373712"/>
    <lineage>
        <taxon>Eukaryota</taxon>
        <taxon>Fungi</taxon>
        <taxon>Dikarya</taxon>
        <taxon>Ascomycota</taxon>
        <taxon>Pezizomycotina</taxon>
        <taxon>Lecanoromycetes</taxon>
        <taxon>OSLEUM clade</taxon>
        <taxon>Lecanoromycetidae</taxon>
        <taxon>Lecanorales</taxon>
        <taxon>Lecanorineae</taxon>
        <taxon>Stereocaulaceae</taxon>
        <taxon>Stereocaulon</taxon>
    </lineage>
</organism>
<evidence type="ECO:0000256" key="9">
    <source>
        <dbReference type="SAM" id="MobiDB-lite"/>
    </source>
</evidence>
<feature type="transmembrane region" description="Helical" evidence="10">
    <location>
        <begin position="465"/>
        <end position="489"/>
    </location>
</feature>
<proteinExistence type="inferred from homology"/>
<evidence type="ECO:0000259" key="11">
    <source>
        <dbReference type="PROSITE" id="PS50893"/>
    </source>
</evidence>
<feature type="region of interest" description="Disordered" evidence="9">
    <location>
        <begin position="1433"/>
        <end position="1461"/>
    </location>
</feature>
<dbReference type="EMBL" id="JBEFKJ010000033">
    <property type="protein sequence ID" value="KAL2038338.1"/>
    <property type="molecule type" value="Genomic_DNA"/>
</dbReference>
<evidence type="ECO:0000259" key="12">
    <source>
        <dbReference type="PROSITE" id="PS50929"/>
    </source>
</evidence>
<feature type="transmembrane region" description="Helical" evidence="10">
    <location>
        <begin position="317"/>
        <end position="335"/>
    </location>
</feature>
<dbReference type="CDD" id="cd03244">
    <property type="entry name" value="ABCC_MRP_domain2"/>
    <property type="match status" value="1"/>
</dbReference>
<keyword evidence="14" id="KW-1185">Reference proteome</keyword>
<feature type="transmembrane region" description="Helical" evidence="10">
    <location>
        <begin position="12"/>
        <end position="35"/>
    </location>
</feature>
<dbReference type="InterPro" id="IPR011527">
    <property type="entry name" value="ABC1_TM_dom"/>
</dbReference>
<feature type="compositionally biased region" description="Polar residues" evidence="9">
    <location>
        <begin position="1442"/>
        <end position="1461"/>
    </location>
</feature>
<dbReference type="InterPro" id="IPR003593">
    <property type="entry name" value="AAA+_ATPase"/>
</dbReference>
<comment type="subcellular location">
    <subcellularLocation>
        <location evidence="1">Membrane</location>
        <topology evidence="1">Multi-pass membrane protein</topology>
    </subcellularLocation>
</comment>
<feature type="domain" description="ABC transporter" evidence="11">
    <location>
        <begin position="645"/>
        <end position="896"/>
    </location>
</feature>
<comment type="similarity">
    <text evidence="2">Belongs to the ABC transporter superfamily. ABCC family. Conjugate transporter (TC 3.A.1.208) subfamily.</text>
</comment>
<dbReference type="Pfam" id="PF00005">
    <property type="entry name" value="ABC_tran"/>
    <property type="match status" value="2"/>
</dbReference>
<reference evidence="13 14" key="1">
    <citation type="submission" date="2024-09" db="EMBL/GenBank/DDBJ databases">
        <title>Rethinking Asexuality: The Enigmatic Case of Functional Sexual Genes in Lepraria (Stereocaulaceae).</title>
        <authorList>
            <person name="Doellman M."/>
            <person name="Sun Y."/>
            <person name="Barcenas-Pena A."/>
            <person name="Lumbsch H.T."/>
            <person name="Grewe F."/>
        </authorList>
    </citation>
    <scope>NUCLEOTIDE SEQUENCE [LARGE SCALE GENOMIC DNA]</scope>
    <source>
        <strain evidence="13 14">Mercado 3170</strain>
    </source>
</reference>
<feature type="transmembrane region" description="Helical" evidence="10">
    <location>
        <begin position="134"/>
        <end position="158"/>
    </location>
</feature>
<feature type="transmembrane region" description="Helical" evidence="10">
    <location>
        <begin position="552"/>
        <end position="572"/>
    </location>
</feature>
<evidence type="ECO:0000256" key="2">
    <source>
        <dbReference type="ARBA" id="ARBA00009726"/>
    </source>
</evidence>
<comment type="caution">
    <text evidence="13">The sequence shown here is derived from an EMBL/GenBank/DDBJ whole genome shotgun (WGS) entry which is preliminary data.</text>
</comment>
<keyword evidence="5" id="KW-0547">Nucleotide-binding</keyword>
<feature type="transmembrane region" description="Helical" evidence="10">
    <location>
        <begin position="1141"/>
        <end position="1162"/>
    </location>
</feature>
<feature type="transmembrane region" description="Helical" evidence="10">
    <location>
        <begin position="109"/>
        <end position="127"/>
    </location>
</feature>
<keyword evidence="6" id="KW-0067">ATP-binding</keyword>
<name>A0ABR3ZY80_9LECA</name>
<feature type="transmembrane region" description="Helical" evidence="10">
    <location>
        <begin position="76"/>
        <end position="97"/>
    </location>
</feature>
<protein>
    <submittedName>
        <fullName evidence="13">Uncharacterized protein</fullName>
    </submittedName>
</protein>
<evidence type="ECO:0000256" key="6">
    <source>
        <dbReference type="ARBA" id="ARBA00022840"/>
    </source>
</evidence>
<keyword evidence="3" id="KW-0813">Transport</keyword>
<evidence type="ECO:0000256" key="5">
    <source>
        <dbReference type="ARBA" id="ARBA00022741"/>
    </source>
</evidence>
<dbReference type="PROSITE" id="PS00211">
    <property type="entry name" value="ABC_TRANSPORTER_1"/>
    <property type="match status" value="1"/>
</dbReference>
<dbReference type="Gene3D" id="1.20.1560.10">
    <property type="entry name" value="ABC transporter type 1, transmembrane domain"/>
    <property type="match status" value="2"/>
</dbReference>
<dbReference type="Gene3D" id="3.40.50.300">
    <property type="entry name" value="P-loop containing nucleotide triphosphate hydrolases"/>
    <property type="match status" value="2"/>
</dbReference>
<dbReference type="CDD" id="cd03250">
    <property type="entry name" value="ABCC_MRP_domain1"/>
    <property type="match status" value="1"/>
</dbReference>
<dbReference type="InterPro" id="IPR003439">
    <property type="entry name" value="ABC_transporter-like_ATP-bd"/>
</dbReference>
<evidence type="ECO:0000256" key="1">
    <source>
        <dbReference type="ARBA" id="ARBA00004141"/>
    </source>
</evidence>
<feature type="domain" description="ABC transmembrane type-1" evidence="12">
    <location>
        <begin position="435"/>
        <end position="618"/>
    </location>
</feature>
<dbReference type="CDD" id="cd18604">
    <property type="entry name" value="ABC_6TM_VMR1_D2_like"/>
    <property type="match status" value="1"/>
</dbReference>
<evidence type="ECO:0000256" key="4">
    <source>
        <dbReference type="ARBA" id="ARBA00022692"/>
    </source>
</evidence>
<dbReference type="Proteomes" id="UP001590950">
    <property type="component" value="Unassembled WGS sequence"/>
</dbReference>
<feature type="domain" description="ABC transporter" evidence="11">
    <location>
        <begin position="1314"/>
        <end position="1575"/>
    </location>
</feature>
<dbReference type="PROSITE" id="PS50929">
    <property type="entry name" value="ABC_TM1F"/>
    <property type="match status" value="2"/>
</dbReference>
<feature type="transmembrane region" description="Helical" evidence="10">
    <location>
        <begin position="1228"/>
        <end position="1248"/>
    </location>
</feature>
<evidence type="ECO:0000313" key="14">
    <source>
        <dbReference type="Proteomes" id="UP001590950"/>
    </source>
</evidence>
<keyword evidence="4 10" id="KW-0812">Transmembrane</keyword>
<dbReference type="SUPFAM" id="SSF52540">
    <property type="entry name" value="P-loop containing nucleoside triphosphate hydrolases"/>
    <property type="match status" value="2"/>
</dbReference>
<dbReference type="PANTHER" id="PTHR24223">
    <property type="entry name" value="ATP-BINDING CASSETTE SUB-FAMILY C"/>
    <property type="match status" value="1"/>
</dbReference>
<evidence type="ECO:0000256" key="8">
    <source>
        <dbReference type="ARBA" id="ARBA00023136"/>
    </source>
</evidence>
<feature type="transmembrane region" description="Helical" evidence="10">
    <location>
        <begin position="170"/>
        <end position="192"/>
    </location>
</feature>
<dbReference type="Pfam" id="PF00664">
    <property type="entry name" value="ABC_membrane"/>
    <property type="match status" value="2"/>
</dbReference>
<accession>A0ABR3ZY80</accession>
<gene>
    <name evidence="13" type="ORF">N7G274_008987</name>
</gene>
<dbReference type="InterPro" id="IPR027417">
    <property type="entry name" value="P-loop_NTPase"/>
</dbReference>
<keyword evidence="7 10" id="KW-1133">Transmembrane helix</keyword>
<evidence type="ECO:0000313" key="13">
    <source>
        <dbReference type="EMBL" id="KAL2038338.1"/>
    </source>
</evidence>
<dbReference type="InterPro" id="IPR036640">
    <property type="entry name" value="ABC1_TM_sf"/>
</dbReference>
<dbReference type="InterPro" id="IPR050173">
    <property type="entry name" value="ABC_transporter_C-like"/>
</dbReference>
<dbReference type="InterPro" id="IPR017871">
    <property type="entry name" value="ABC_transporter-like_CS"/>
</dbReference>
<evidence type="ECO:0000256" key="3">
    <source>
        <dbReference type="ARBA" id="ARBA00022448"/>
    </source>
</evidence>
<evidence type="ECO:0000256" key="7">
    <source>
        <dbReference type="ARBA" id="ARBA00022989"/>
    </source>
</evidence>
<dbReference type="PANTHER" id="PTHR24223:SF456">
    <property type="entry name" value="MULTIDRUG RESISTANCE-ASSOCIATED PROTEIN LETHAL(2)03659"/>
    <property type="match status" value="1"/>
</dbReference>
<feature type="transmembrane region" description="Helical" evidence="10">
    <location>
        <begin position="1116"/>
        <end position="1135"/>
    </location>
</feature>